<name>A0A0L6UH25_9BASI</name>
<protein>
    <submittedName>
        <fullName evidence="2">Uncharacterized protein</fullName>
    </submittedName>
</protein>
<dbReference type="EMBL" id="LAVV01011608">
    <property type="protein sequence ID" value="KNZ47572.1"/>
    <property type="molecule type" value="Genomic_DNA"/>
</dbReference>
<dbReference type="AlphaFoldDB" id="A0A0L6UH25"/>
<comment type="caution">
    <text evidence="2">The sequence shown here is derived from an EMBL/GenBank/DDBJ whole genome shotgun (WGS) entry which is preliminary data.</text>
</comment>
<keyword evidence="1" id="KW-0812">Transmembrane</keyword>
<dbReference type="Proteomes" id="UP000037035">
    <property type="component" value="Unassembled WGS sequence"/>
</dbReference>
<organism evidence="2 3">
    <name type="scientific">Puccinia sorghi</name>
    <dbReference type="NCBI Taxonomy" id="27349"/>
    <lineage>
        <taxon>Eukaryota</taxon>
        <taxon>Fungi</taxon>
        <taxon>Dikarya</taxon>
        <taxon>Basidiomycota</taxon>
        <taxon>Pucciniomycotina</taxon>
        <taxon>Pucciniomycetes</taxon>
        <taxon>Pucciniales</taxon>
        <taxon>Pucciniaceae</taxon>
        <taxon>Puccinia</taxon>
    </lineage>
</organism>
<evidence type="ECO:0000313" key="2">
    <source>
        <dbReference type="EMBL" id="KNZ47572.1"/>
    </source>
</evidence>
<feature type="transmembrane region" description="Helical" evidence="1">
    <location>
        <begin position="178"/>
        <end position="199"/>
    </location>
</feature>
<gene>
    <name evidence="2" type="ORF">VP01_62g7</name>
</gene>
<keyword evidence="3" id="KW-1185">Reference proteome</keyword>
<reference evidence="2 3" key="1">
    <citation type="submission" date="2015-08" db="EMBL/GenBank/DDBJ databases">
        <title>Next Generation Sequencing and Analysis of the Genome of Puccinia sorghi L Schw, the Causal Agent of Maize Common Rust.</title>
        <authorList>
            <person name="Rochi L."/>
            <person name="Burguener G."/>
            <person name="Darino M."/>
            <person name="Turjanski A."/>
            <person name="Kreff E."/>
            <person name="Dieguez M.J."/>
            <person name="Sacco F."/>
        </authorList>
    </citation>
    <scope>NUCLEOTIDE SEQUENCE [LARGE SCALE GENOMIC DNA]</scope>
    <source>
        <strain evidence="2 3">RO10H11247</strain>
    </source>
</reference>
<evidence type="ECO:0000313" key="3">
    <source>
        <dbReference type="Proteomes" id="UP000037035"/>
    </source>
</evidence>
<dbReference type="VEuPathDB" id="FungiDB:VP01_62g7"/>
<keyword evidence="1" id="KW-1133">Transmembrane helix</keyword>
<keyword evidence="1" id="KW-0472">Membrane</keyword>
<accession>A0A0L6UH25</accession>
<proteinExistence type="predicted"/>
<sequence length="453" mass="52264">MLAPVSVIAPSCQLTLFLNITRSDVYVFLKSPPVIDLYFPVVNIKPCRSFLALWLFSFKLLLPHPHPQYTSSVLTPSSSIGPITQHLLGSSKIKASRKGKPQSLLPWMCGLNHPTLKTCHNMSYCETRGKYVRKLRPAAGTLRRIDLCMSEFAFYDYTYLSAEQNVRLITPLTFAGTIFWQPSSVFFNFLFVICMAIHLKKKIYMALFEGFDVFGSEVKFNITQNTTPDLYLGFGRGYIEFSNCISKAQHTYPSQCTYKPGISPPPWNPGAFHYHLFFFFNQSTVWCCKMNSQNTSVLLFECLPSPPPPSLNTATSQDSATSITSEYHKFCFFLKKRHDIEKKKECKNFWRRRQWSMCSVQGNGGIKNHRLCIRRVIFSLTSHPITNETRKKKVFKLPGTLAPRISTMIIQDNFKSEHFSILYIRESLNKWLLWEFLEECKGFFFGCYPRVWG</sequence>
<evidence type="ECO:0000256" key="1">
    <source>
        <dbReference type="SAM" id="Phobius"/>
    </source>
</evidence>